<name>A0AAV4H6R8_9GAST</name>
<proteinExistence type="predicted"/>
<evidence type="ECO:0000313" key="2">
    <source>
        <dbReference type="Proteomes" id="UP000762676"/>
    </source>
</evidence>
<dbReference type="EMBL" id="BMAT01012499">
    <property type="protein sequence ID" value="GFR93356.1"/>
    <property type="molecule type" value="Genomic_DNA"/>
</dbReference>
<dbReference type="Proteomes" id="UP000762676">
    <property type="component" value="Unassembled WGS sequence"/>
</dbReference>
<evidence type="ECO:0000313" key="1">
    <source>
        <dbReference type="EMBL" id="GFR93356.1"/>
    </source>
</evidence>
<protein>
    <submittedName>
        <fullName evidence="1">Uncharacterized protein</fullName>
    </submittedName>
</protein>
<organism evidence="1 2">
    <name type="scientific">Elysia marginata</name>
    <dbReference type="NCBI Taxonomy" id="1093978"/>
    <lineage>
        <taxon>Eukaryota</taxon>
        <taxon>Metazoa</taxon>
        <taxon>Spiralia</taxon>
        <taxon>Lophotrochozoa</taxon>
        <taxon>Mollusca</taxon>
        <taxon>Gastropoda</taxon>
        <taxon>Heterobranchia</taxon>
        <taxon>Euthyneura</taxon>
        <taxon>Panpulmonata</taxon>
        <taxon>Sacoglossa</taxon>
        <taxon>Placobranchoidea</taxon>
        <taxon>Plakobranchidae</taxon>
        <taxon>Elysia</taxon>
    </lineage>
</organism>
<gene>
    <name evidence="1" type="ORF">ElyMa_006223600</name>
</gene>
<dbReference type="AlphaFoldDB" id="A0AAV4H6R8"/>
<accession>A0AAV4H6R8</accession>
<reference evidence="1 2" key="1">
    <citation type="journal article" date="2021" name="Elife">
        <title>Chloroplast acquisition without the gene transfer in kleptoplastic sea slugs, Plakobranchus ocellatus.</title>
        <authorList>
            <person name="Maeda T."/>
            <person name="Takahashi S."/>
            <person name="Yoshida T."/>
            <person name="Shimamura S."/>
            <person name="Takaki Y."/>
            <person name="Nagai Y."/>
            <person name="Toyoda A."/>
            <person name="Suzuki Y."/>
            <person name="Arimoto A."/>
            <person name="Ishii H."/>
            <person name="Satoh N."/>
            <person name="Nishiyama T."/>
            <person name="Hasebe M."/>
            <person name="Maruyama T."/>
            <person name="Minagawa J."/>
            <person name="Obokata J."/>
            <person name="Shigenobu S."/>
        </authorList>
    </citation>
    <scope>NUCLEOTIDE SEQUENCE [LARGE SCALE GENOMIC DNA]</scope>
</reference>
<keyword evidence="2" id="KW-1185">Reference proteome</keyword>
<sequence length="207" mass="23136">MMAVVGYTYKSAENSEAVAANDRAPNHLEKSCPNFLKSRGSDQQENFSETRWGTEVTQHSLGCLVLFVLASAVSALPKIYVVSPRGLRYPPQPNPGHVVQRPSAAKFPQESLILRTVFTRSPAVCARSPNTIRAVPTRSLNTSRTVSRWGPSTRTVSRWGPNHQDSFKVGPNHQDSFKVGLKHQDSFKVELDQQMETQWMLKLSFII</sequence>
<comment type="caution">
    <text evidence="1">The sequence shown here is derived from an EMBL/GenBank/DDBJ whole genome shotgun (WGS) entry which is preliminary data.</text>
</comment>